<dbReference type="PRINTS" id="PR00682">
    <property type="entry name" value="IPNSYNTHASE"/>
</dbReference>
<dbReference type="OrthoDB" id="288590at2759"/>
<evidence type="ECO:0000313" key="3">
    <source>
        <dbReference type="EMBL" id="CAG8696592.1"/>
    </source>
</evidence>
<keyword evidence="1" id="KW-0408">Iron</keyword>
<evidence type="ECO:0000259" key="2">
    <source>
        <dbReference type="PROSITE" id="PS51471"/>
    </source>
</evidence>
<dbReference type="Proteomes" id="UP000789342">
    <property type="component" value="Unassembled WGS sequence"/>
</dbReference>
<feature type="domain" description="Fe2OG dioxygenase" evidence="2">
    <location>
        <begin position="181"/>
        <end position="286"/>
    </location>
</feature>
<comment type="similarity">
    <text evidence="1">Belongs to the iron/ascorbate-dependent oxidoreductase family.</text>
</comment>
<gene>
    <name evidence="3" type="ORF">AMORRO_LOCUS11878</name>
</gene>
<accession>A0A9N9HMT9</accession>
<dbReference type="InterPro" id="IPR050231">
    <property type="entry name" value="Iron_ascorbate_oxido_reductase"/>
</dbReference>
<evidence type="ECO:0000313" key="4">
    <source>
        <dbReference type="Proteomes" id="UP000789342"/>
    </source>
</evidence>
<dbReference type="InterPro" id="IPR044861">
    <property type="entry name" value="IPNS-like_FE2OG_OXY"/>
</dbReference>
<keyword evidence="4" id="KW-1185">Reference proteome</keyword>
<dbReference type="InterPro" id="IPR005123">
    <property type="entry name" value="Oxoglu/Fe-dep_dioxygenase_dom"/>
</dbReference>
<organism evidence="3 4">
    <name type="scientific">Acaulospora morrowiae</name>
    <dbReference type="NCBI Taxonomy" id="94023"/>
    <lineage>
        <taxon>Eukaryota</taxon>
        <taxon>Fungi</taxon>
        <taxon>Fungi incertae sedis</taxon>
        <taxon>Mucoromycota</taxon>
        <taxon>Glomeromycotina</taxon>
        <taxon>Glomeromycetes</taxon>
        <taxon>Diversisporales</taxon>
        <taxon>Acaulosporaceae</taxon>
        <taxon>Acaulospora</taxon>
    </lineage>
</organism>
<protein>
    <submittedName>
        <fullName evidence="3">9356_t:CDS:1</fullName>
    </submittedName>
</protein>
<dbReference type="SUPFAM" id="SSF51197">
    <property type="entry name" value="Clavaminate synthase-like"/>
    <property type="match status" value="1"/>
</dbReference>
<name>A0A9N9HMT9_9GLOM</name>
<keyword evidence="1" id="KW-0560">Oxidoreductase</keyword>
<comment type="caution">
    <text evidence="3">The sequence shown here is derived from an EMBL/GenBank/DDBJ whole genome shotgun (WGS) entry which is preliminary data.</text>
</comment>
<dbReference type="EMBL" id="CAJVPV010016191">
    <property type="protein sequence ID" value="CAG8696592.1"/>
    <property type="molecule type" value="Genomic_DNA"/>
</dbReference>
<sequence length="332" mass="38448">MPSSLTLPIIDISAFTTSPKNNDKIRRELKIKTAQKIHEACRDVGFFYLTGHNVPQEICEQVLKLANEFFHLEDAEKMKLSILNEDMARGYQRLGENVTKYQKDWHEALDYYKPITRDHYLAKNNLPLRGKNQWPTNPLEFKEVFEKYVNYMINLGEKVMSAIALGLGLEENFFEKFLDDPFWVMRVIGYPPLDSSEGTDRVGVSCGEHTDYGCLTFLNQDNTREALQVQTKEGEWIYANPIPGSFIVNIGDMLNVWTNDVYRSTLHRVIHKGNSYRVSVPFFYEPNFDAKIEPLKRCLEINPVKRYDSVIYGEHLLKKVSGNFEIVDKQAS</sequence>
<dbReference type="PANTHER" id="PTHR47990">
    <property type="entry name" value="2-OXOGLUTARATE (2OG) AND FE(II)-DEPENDENT OXYGENASE SUPERFAMILY PROTEIN-RELATED"/>
    <property type="match status" value="1"/>
</dbReference>
<dbReference type="AlphaFoldDB" id="A0A9N9HMT9"/>
<dbReference type="Pfam" id="PF03171">
    <property type="entry name" value="2OG-FeII_Oxy"/>
    <property type="match status" value="1"/>
</dbReference>
<proteinExistence type="inferred from homology"/>
<keyword evidence="1" id="KW-0479">Metal-binding</keyword>
<evidence type="ECO:0000256" key="1">
    <source>
        <dbReference type="RuleBase" id="RU003682"/>
    </source>
</evidence>
<dbReference type="InterPro" id="IPR027443">
    <property type="entry name" value="IPNS-like_sf"/>
</dbReference>
<dbReference type="PROSITE" id="PS51471">
    <property type="entry name" value="FE2OG_OXY"/>
    <property type="match status" value="1"/>
</dbReference>
<reference evidence="3" key="1">
    <citation type="submission" date="2021-06" db="EMBL/GenBank/DDBJ databases">
        <authorList>
            <person name="Kallberg Y."/>
            <person name="Tangrot J."/>
            <person name="Rosling A."/>
        </authorList>
    </citation>
    <scope>NUCLEOTIDE SEQUENCE</scope>
    <source>
        <strain evidence="3">CL551</strain>
    </source>
</reference>
<dbReference type="Gene3D" id="2.60.120.330">
    <property type="entry name" value="B-lactam Antibiotic, Isopenicillin N Synthase, Chain"/>
    <property type="match status" value="1"/>
</dbReference>
<dbReference type="GO" id="GO:0016491">
    <property type="term" value="F:oxidoreductase activity"/>
    <property type="evidence" value="ECO:0007669"/>
    <property type="project" value="UniProtKB-KW"/>
</dbReference>
<dbReference type="InterPro" id="IPR026992">
    <property type="entry name" value="DIOX_N"/>
</dbReference>
<dbReference type="GO" id="GO:0046872">
    <property type="term" value="F:metal ion binding"/>
    <property type="evidence" value="ECO:0007669"/>
    <property type="project" value="UniProtKB-KW"/>
</dbReference>
<dbReference type="Pfam" id="PF14226">
    <property type="entry name" value="DIOX_N"/>
    <property type="match status" value="1"/>
</dbReference>